<feature type="region of interest" description="Disordered" evidence="1">
    <location>
        <begin position="1"/>
        <end position="30"/>
    </location>
</feature>
<evidence type="ECO:0000313" key="3">
    <source>
        <dbReference type="Proteomes" id="UP000024376"/>
    </source>
</evidence>
<dbReference type="EMBL" id="KI911163">
    <property type="protein sequence ID" value="ETR98362.1"/>
    <property type="molecule type" value="Genomic_DNA"/>
</dbReference>
<organism evidence="2 3">
    <name type="scientific">Hypocrea jecorina (strain ATCC 56765 / BCRC 32924 / NRRL 11460 / Rut C-30)</name>
    <name type="common">Trichoderma reesei</name>
    <dbReference type="NCBI Taxonomy" id="1344414"/>
    <lineage>
        <taxon>Eukaryota</taxon>
        <taxon>Fungi</taxon>
        <taxon>Dikarya</taxon>
        <taxon>Ascomycota</taxon>
        <taxon>Pezizomycotina</taxon>
        <taxon>Sordariomycetes</taxon>
        <taxon>Hypocreomycetidae</taxon>
        <taxon>Hypocreales</taxon>
        <taxon>Hypocreaceae</taxon>
        <taxon>Trichoderma</taxon>
    </lineage>
</organism>
<dbReference type="AlphaFoldDB" id="A0A024RZV9"/>
<dbReference type="KEGG" id="trr:M419DRAFT_124888"/>
<accession>A0A024RZV9</accession>
<name>A0A024RZV9_HYPJR</name>
<evidence type="ECO:0000256" key="1">
    <source>
        <dbReference type="SAM" id="MobiDB-lite"/>
    </source>
</evidence>
<sequence length="72" mass="7735">MAVRSASNARGAKSSPFRDLRRSGLPAVEENGGGYAMRKIVAGWGWKRISLPLTALEVLGMEPVVLLPVMIV</sequence>
<gene>
    <name evidence="2" type="ORF">M419DRAFT_124888</name>
</gene>
<dbReference type="HOGENOM" id="CLU_2724020_0_0_1"/>
<protein>
    <submittedName>
        <fullName evidence="2">Uncharacterized protein</fullName>
    </submittedName>
</protein>
<reference evidence="3" key="1">
    <citation type="journal article" date="2013" name="Ind. Biotechnol.">
        <title>Comparative genomics analysis of Trichoderma reesei strains.</title>
        <authorList>
            <person name="Koike H."/>
            <person name="Aerts A."/>
            <person name="LaButti K."/>
            <person name="Grigoriev I.V."/>
            <person name="Baker S.E."/>
        </authorList>
    </citation>
    <scope>NUCLEOTIDE SEQUENCE [LARGE SCALE GENOMIC DNA]</scope>
    <source>
        <strain evidence="3">ATCC 56765 / BCRC 32924 / NRRL 11460 / Rut C-30</strain>
    </source>
</reference>
<dbReference type="Proteomes" id="UP000024376">
    <property type="component" value="Unassembled WGS sequence"/>
</dbReference>
<proteinExistence type="predicted"/>
<evidence type="ECO:0000313" key="2">
    <source>
        <dbReference type="EMBL" id="ETR98362.1"/>
    </source>
</evidence>